<dbReference type="Pfam" id="PF08445">
    <property type="entry name" value="FR47"/>
    <property type="match status" value="1"/>
</dbReference>
<evidence type="ECO:0000313" key="3">
    <source>
        <dbReference type="Proteomes" id="UP001500363"/>
    </source>
</evidence>
<dbReference type="Gene3D" id="3.40.630.30">
    <property type="match status" value="1"/>
</dbReference>
<gene>
    <name evidence="2" type="ORF">GCM10009741_45110</name>
</gene>
<comment type="caution">
    <text evidence="2">The sequence shown here is derived from an EMBL/GenBank/DDBJ whole genome shotgun (WGS) entry which is preliminary data.</text>
</comment>
<protein>
    <recommendedName>
        <fullName evidence="1">N-acetyltransferase domain-containing protein</fullName>
    </recommendedName>
</protein>
<evidence type="ECO:0000313" key="2">
    <source>
        <dbReference type="EMBL" id="GAA1537399.1"/>
    </source>
</evidence>
<name>A0ABP4M4F8_9ACTN</name>
<dbReference type="RefSeq" id="WP_344177073.1">
    <property type="nucleotide sequence ID" value="NZ_BAAANC010000002.1"/>
</dbReference>
<feature type="domain" description="N-acetyltransferase" evidence="1">
    <location>
        <begin position="105"/>
        <end position="253"/>
    </location>
</feature>
<dbReference type="InterPro" id="IPR013653">
    <property type="entry name" value="GCN5-like_dom"/>
</dbReference>
<sequence length="253" mass="26940">MREILSPAELVAAADGDAKVLWAGQGLKAGNRAWYAGDAVAVVAPELSRHDRIVVSGPLDDVVPLVRDVMGIVGPAYRPFGDETLIRGVVERVPELSLRATFGWMEIDEAPVETVTARWFADDAGVAELLEEASPTSYAWPGQAGVSRWAGIEDSEPESSADRAETGGTQRGRLLSVAADAWSAPEVGFIAGVATLPAARGRGLSRQVCAFVTAELVKRHGRVGLMVDGRNETAIGLYRKLGYRYHPVGAAHL</sequence>
<dbReference type="Proteomes" id="UP001500363">
    <property type="component" value="Unassembled WGS sequence"/>
</dbReference>
<reference evidence="3" key="1">
    <citation type="journal article" date="2019" name="Int. J. Syst. Evol. Microbiol.">
        <title>The Global Catalogue of Microorganisms (GCM) 10K type strain sequencing project: providing services to taxonomists for standard genome sequencing and annotation.</title>
        <authorList>
            <consortium name="The Broad Institute Genomics Platform"/>
            <consortium name="The Broad Institute Genome Sequencing Center for Infectious Disease"/>
            <person name="Wu L."/>
            <person name="Ma J."/>
        </authorList>
    </citation>
    <scope>NUCLEOTIDE SEQUENCE [LARGE SCALE GENOMIC DNA]</scope>
    <source>
        <strain evidence="3">JCM 14303</strain>
    </source>
</reference>
<dbReference type="InterPro" id="IPR016181">
    <property type="entry name" value="Acyl_CoA_acyltransferase"/>
</dbReference>
<evidence type="ECO:0000259" key="1">
    <source>
        <dbReference type="PROSITE" id="PS51186"/>
    </source>
</evidence>
<dbReference type="EMBL" id="BAAANC010000002">
    <property type="protein sequence ID" value="GAA1537399.1"/>
    <property type="molecule type" value="Genomic_DNA"/>
</dbReference>
<keyword evidence="3" id="KW-1185">Reference proteome</keyword>
<dbReference type="InterPro" id="IPR000182">
    <property type="entry name" value="GNAT_dom"/>
</dbReference>
<accession>A0ABP4M4F8</accession>
<organism evidence="2 3">
    <name type="scientific">Kribbella lupini</name>
    <dbReference type="NCBI Taxonomy" id="291602"/>
    <lineage>
        <taxon>Bacteria</taxon>
        <taxon>Bacillati</taxon>
        <taxon>Actinomycetota</taxon>
        <taxon>Actinomycetes</taxon>
        <taxon>Propionibacteriales</taxon>
        <taxon>Kribbellaceae</taxon>
        <taxon>Kribbella</taxon>
    </lineage>
</organism>
<dbReference type="SUPFAM" id="SSF55729">
    <property type="entry name" value="Acyl-CoA N-acyltransferases (Nat)"/>
    <property type="match status" value="1"/>
</dbReference>
<dbReference type="PROSITE" id="PS51186">
    <property type="entry name" value="GNAT"/>
    <property type="match status" value="1"/>
</dbReference>
<proteinExistence type="predicted"/>